<sequence length="127" mass="13936">MRDATPVSSKRVDSGDDVLREALPLGSRELTSSRLSSMTSEAETRDASMVPVLALKPKRLSSVEFTLEWDKGEAEPPVGGLQRRKSVSELKRAWESKSVPEAKSADARTDRRPALRSAQSEGLVRDV</sequence>
<reference evidence="2" key="1">
    <citation type="submission" date="2021-01" db="EMBL/GenBank/DDBJ databases">
        <authorList>
            <person name="Corre E."/>
            <person name="Pelletier E."/>
            <person name="Niang G."/>
            <person name="Scheremetjew M."/>
            <person name="Finn R."/>
            <person name="Kale V."/>
            <person name="Holt S."/>
            <person name="Cochrane G."/>
            <person name="Meng A."/>
            <person name="Brown T."/>
            <person name="Cohen L."/>
        </authorList>
    </citation>
    <scope>NUCLEOTIDE SEQUENCE</scope>
    <source>
        <strain evidence="2">CCMP645</strain>
    </source>
</reference>
<accession>A0A7S4F680</accession>
<feature type="region of interest" description="Disordered" evidence="1">
    <location>
        <begin position="71"/>
        <end position="127"/>
    </location>
</feature>
<evidence type="ECO:0000313" key="2">
    <source>
        <dbReference type="EMBL" id="CAE0774520.1"/>
    </source>
</evidence>
<feature type="compositionally biased region" description="Basic and acidic residues" evidence="1">
    <location>
        <begin position="86"/>
        <end position="113"/>
    </location>
</feature>
<gene>
    <name evidence="2" type="ORF">PCAR00345_LOCUS27154</name>
</gene>
<organism evidence="2">
    <name type="scientific">Chrysotila carterae</name>
    <name type="common">Marine alga</name>
    <name type="synonym">Syracosphaera carterae</name>
    <dbReference type="NCBI Taxonomy" id="13221"/>
    <lineage>
        <taxon>Eukaryota</taxon>
        <taxon>Haptista</taxon>
        <taxon>Haptophyta</taxon>
        <taxon>Prymnesiophyceae</taxon>
        <taxon>Isochrysidales</taxon>
        <taxon>Isochrysidaceae</taxon>
        <taxon>Chrysotila</taxon>
    </lineage>
</organism>
<feature type="compositionally biased region" description="Basic and acidic residues" evidence="1">
    <location>
        <begin position="10"/>
        <end position="20"/>
    </location>
</feature>
<name>A0A7S4F680_CHRCT</name>
<proteinExistence type="predicted"/>
<dbReference type="AlphaFoldDB" id="A0A7S4F680"/>
<dbReference type="EMBL" id="HBIZ01042484">
    <property type="protein sequence ID" value="CAE0774520.1"/>
    <property type="molecule type" value="Transcribed_RNA"/>
</dbReference>
<evidence type="ECO:0000256" key="1">
    <source>
        <dbReference type="SAM" id="MobiDB-lite"/>
    </source>
</evidence>
<feature type="region of interest" description="Disordered" evidence="1">
    <location>
        <begin position="1"/>
        <end position="46"/>
    </location>
</feature>
<feature type="compositionally biased region" description="Polar residues" evidence="1">
    <location>
        <begin position="29"/>
        <end position="41"/>
    </location>
</feature>
<protein>
    <submittedName>
        <fullName evidence="2">Uncharacterized protein</fullName>
    </submittedName>
</protein>